<feature type="signal peptide" evidence="1">
    <location>
        <begin position="1"/>
        <end position="23"/>
    </location>
</feature>
<dbReference type="Proteomes" id="UP000094936">
    <property type="component" value="Unassembled WGS sequence"/>
</dbReference>
<dbReference type="InterPro" id="IPR026387">
    <property type="entry name" value="OMP_w_GlyGly"/>
</dbReference>
<dbReference type="NCBIfam" id="TIGR04219">
    <property type="entry name" value="OMP_w_GlyGly"/>
    <property type="match status" value="1"/>
</dbReference>
<evidence type="ECO:0000313" key="3">
    <source>
        <dbReference type="Proteomes" id="UP000094936"/>
    </source>
</evidence>
<dbReference type="EMBL" id="LYBM01000040">
    <property type="protein sequence ID" value="ODA31134.1"/>
    <property type="molecule type" value="Genomic_DNA"/>
</dbReference>
<reference evidence="2 3" key="1">
    <citation type="submission" date="2016-05" db="EMBL/GenBank/DDBJ databases">
        <title>Genomic Taxonomy of the Vibrionaceae.</title>
        <authorList>
            <person name="Gomez-Gil B."/>
            <person name="Enciso-Ibarra J."/>
        </authorList>
    </citation>
    <scope>NUCLEOTIDE SEQUENCE [LARGE SCALE GENOMIC DNA]</scope>
    <source>
        <strain evidence="2 3">CAIM 1920</strain>
    </source>
</reference>
<organism evidence="2 3">
    <name type="scientific">Veronia pacifica</name>
    <dbReference type="NCBI Taxonomy" id="1080227"/>
    <lineage>
        <taxon>Bacteria</taxon>
        <taxon>Pseudomonadati</taxon>
        <taxon>Pseudomonadota</taxon>
        <taxon>Gammaproteobacteria</taxon>
        <taxon>Vibrionales</taxon>
        <taxon>Vibrionaceae</taxon>
        <taxon>Veronia</taxon>
    </lineage>
</organism>
<protein>
    <submittedName>
        <fullName evidence="2">Fe3+-hydroxamate ABC transporter substrate-binding protein</fullName>
    </submittedName>
</protein>
<comment type="caution">
    <text evidence="2">The sequence shown here is derived from an EMBL/GenBank/DDBJ whole genome shotgun (WGS) entry which is preliminary data.</text>
</comment>
<feature type="chain" id="PRO_5008672973" evidence="1">
    <location>
        <begin position="24"/>
        <end position="222"/>
    </location>
</feature>
<proteinExistence type="predicted"/>
<sequence length="222" mass="24047">MKKTTLSVLALSVAGVLSMPAQADMLLGGKIGYDAWYAKSDVSQQKDDETKLHSSFQASLEHFIPLVPNVKVRFTKVESDEDVNKVKFDQLDLTAYYEILDNDLVSVDAGLTLHKFGGGEAKLAGLSQTFDNYQPAVYGDVRVGIPATPLSVFATANVGSYDGSKTFDAEAGAIYSLGLVAADLNFKAGYRMMDHDLNFFSGKVSTLKYKQSGLFAGVEIDF</sequence>
<evidence type="ECO:0000313" key="2">
    <source>
        <dbReference type="EMBL" id="ODA31134.1"/>
    </source>
</evidence>
<gene>
    <name evidence="2" type="ORF">A8L45_17920</name>
</gene>
<name>A0A1C3ED55_9GAMM</name>
<dbReference type="AlphaFoldDB" id="A0A1C3ED55"/>
<keyword evidence="3" id="KW-1185">Reference proteome</keyword>
<dbReference type="OrthoDB" id="6708408at2"/>
<keyword evidence="1" id="KW-0732">Signal</keyword>
<dbReference type="STRING" id="1080227.A8L45_17920"/>
<evidence type="ECO:0000256" key="1">
    <source>
        <dbReference type="SAM" id="SignalP"/>
    </source>
</evidence>
<accession>A0A1C3ED55</accession>
<dbReference type="RefSeq" id="WP_068904738.1">
    <property type="nucleotide sequence ID" value="NZ_JBHUIF010000003.1"/>
</dbReference>